<keyword evidence="2" id="KW-1185">Reference proteome</keyword>
<gene>
    <name evidence="1" type="ORF">GCWU0000282_002848</name>
</gene>
<name>V2XIN0_9FIRM</name>
<dbReference type="EMBL" id="ACIL03000017">
    <property type="protein sequence ID" value="ESL02029.1"/>
    <property type="molecule type" value="Genomic_DNA"/>
</dbReference>
<dbReference type="RefSeq" id="WP_023355691.1">
    <property type="nucleotide sequence ID" value="NZ_KI535370.1"/>
</dbReference>
<protein>
    <submittedName>
        <fullName evidence="1">Uncharacterized protein</fullName>
    </submittedName>
</protein>
<sequence>MKFMDWDDMHRNLEALFILDSALTDPSKDYLRLVHKKVSKTEIRYIVDNGAGDSLDVIFTENVVLVKGFAHENILNQFAAEEWNQSIIDQLYEGLDSELIELFTLDERNHSTFFIWYDGRIHQNLPDGNDGGRWLLGYAFDTYERFKEFAQDYYSMEFNDNLLKKLYESATLSDNELMELTNLSK</sequence>
<evidence type="ECO:0000313" key="2">
    <source>
        <dbReference type="Proteomes" id="UP000018227"/>
    </source>
</evidence>
<dbReference type="OrthoDB" id="361945at2"/>
<dbReference type="Proteomes" id="UP000018227">
    <property type="component" value="Unassembled WGS sequence"/>
</dbReference>
<dbReference type="AlphaFoldDB" id="V2XIN0"/>
<proteinExistence type="predicted"/>
<evidence type="ECO:0000313" key="1">
    <source>
        <dbReference type="EMBL" id="ESL02029.1"/>
    </source>
</evidence>
<organism evidence="1 2">
    <name type="scientific">Catonella morbi ATCC 51271</name>
    <dbReference type="NCBI Taxonomy" id="592026"/>
    <lineage>
        <taxon>Bacteria</taxon>
        <taxon>Bacillati</taxon>
        <taxon>Bacillota</taxon>
        <taxon>Clostridia</taxon>
        <taxon>Lachnospirales</taxon>
        <taxon>Lachnospiraceae</taxon>
        <taxon>Catonella</taxon>
    </lineage>
</organism>
<reference evidence="1 2" key="1">
    <citation type="submission" date="2013-06" db="EMBL/GenBank/DDBJ databases">
        <authorList>
            <person name="Weinstock G."/>
            <person name="Sodergren E."/>
            <person name="Clifton S."/>
            <person name="Fulton L."/>
            <person name="Fulton B."/>
            <person name="Courtney L."/>
            <person name="Fronick C."/>
            <person name="Harrison M."/>
            <person name="Strong C."/>
            <person name="Farmer C."/>
            <person name="Delahaunty K."/>
            <person name="Markovic C."/>
            <person name="Hall O."/>
            <person name="Minx P."/>
            <person name="Tomlinson C."/>
            <person name="Mitreva M."/>
            <person name="Nelson J."/>
            <person name="Hou S."/>
            <person name="Wollam A."/>
            <person name="Pepin K.H."/>
            <person name="Johnson M."/>
            <person name="Bhonagiri V."/>
            <person name="Nash W.E."/>
            <person name="Warren W."/>
            <person name="Chinwalla A."/>
            <person name="Mardis E.R."/>
            <person name="Wilson R.K."/>
        </authorList>
    </citation>
    <scope>NUCLEOTIDE SEQUENCE [LARGE SCALE GENOMIC DNA]</scope>
    <source>
        <strain evidence="1 2">ATCC 51271</strain>
    </source>
</reference>
<dbReference type="eggNOG" id="ENOG502ZAKW">
    <property type="taxonomic scope" value="Bacteria"/>
</dbReference>
<accession>V2XIN0</accession>
<comment type="caution">
    <text evidence="1">The sequence shown here is derived from an EMBL/GenBank/DDBJ whole genome shotgun (WGS) entry which is preliminary data.</text>
</comment>
<dbReference type="STRING" id="592026.GCWU0000282_002848"/>
<dbReference type="HOGENOM" id="CLU_1474554_0_0_9"/>